<evidence type="ECO:0000256" key="5">
    <source>
        <dbReference type="ARBA" id="ARBA00022691"/>
    </source>
</evidence>
<evidence type="ECO:0000256" key="4">
    <source>
        <dbReference type="ARBA" id="ARBA00022679"/>
    </source>
</evidence>
<name>A0ABP5DYE8_9MICO</name>
<organism evidence="9 10">
    <name type="scientific">Terrabacter lapilli</name>
    <dbReference type="NCBI Taxonomy" id="436231"/>
    <lineage>
        <taxon>Bacteria</taxon>
        <taxon>Bacillati</taxon>
        <taxon>Actinomycetota</taxon>
        <taxon>Actinomycetes</taxon>
        <taxon>Micrococcales</taxon>
        <taxon>Intrasporangiaceae</taxon>
        <taxon>Terrabacter</taxon>
    </lineage>
</organism>
<evidence type="ECO:0000256" key="6">
    <source>
        <dbReference type="ARBA" id="ARBA00022694"/>
    </source>
</evidence>
<feature type="region of interest" description="Disordered" evidence="8">
    <location>
        <begin position="1"/>
        <end position="31"/>
    </location>
</feature>
<dbReference type="InterPro" id="IPR003358">
    <property type="entry name" value="tRNA_(Gua-N-7)_MeTrfase_Trmb"/>
</dbReference>
<gene>
    <name evidence="7 9" type="primary">trmB</name>
    <name evidence="9" type="ORF">GCM10009817_32270</name>
</gene>
<dbReference type="SUPFAM" id="SSF53335">
    <property type="entry name" value="S-adenosyl-L-methionine-dependent methyltransferases"/>
    <property type="match status" value="1"/>
</dbReference>
<comment type="caution">
    <text evidence="7">Lacks conserved residue(s) required for the propagation of feature annotation.</text>
</comment>
<feature type="binding site" evidence="7">
    <location>
        <position position="83"/>
    </location>
    <ligand>
        <name>S-adenosyl-L-methionine</name>
        <dbReference type="ChEBI" id="CHEBI:59789"/>
    </ligand>
</feature>
<protein>
    <recommendedName>
        <fullName evidence="7">tRNA (guanine-N(7)-)-methyltransferase</fullName>
        <ecNumber evidence="7">2.1.1.33</ecNumber>
    </recommendedName>
    <alternativeName>
        <fullName evidence="7">tRNA (guanine(46)-N(7))-methyltransferase</fullName>
    </alternativeName>
    <alternativeName>
        <fullName evidence="7">tRNA(m7G46)-methyltransferase</fullName>
    </alternativeName>
</protein>
<dbReference type="InterPro" id="IPR055361">
    <property type="entry name" value="tRNA_methyltr_TrmB_bact"/>
</dbReference>
<evidence type="ECO:0000313" key="9">
    <source>
        <dbReference type="EMBL" id="GAA1988246.1"/>
    </source>
</evidence>
<keyword evidence="5 7" id="KW-0949">S-adenosyl-L-methionine</keyword>
<evidence type="ECO:0000256" key="3">
    <source>
        <dbReference type="ARBA" id="ARBA00022603"/>
    </source>
</evidence>
<feature type="binding site" evidence="7">
    <location>
        <position position="194"/>
    </location>
    <ligand>
        <name>substrate</name>
    </ligand>
</feature>
<comment type="pathway">
    <text evidence="7">tRNA modification; N(7)-methylguanine-tRNA biosynthesis.</text>
</comment>
<feature type="binding site" evidence="7">
    <location>
        <position position="135"/>
    </location>
    <ligand>
        <name>S-adenosyl-L-methionine</name>
        <dbReference type="ChEBI" id="CHEBI:59789"/>
    </ligand>
</feature>
<feature type="binding site" evidence="7">
    <location>
        <position position="158"/>
    </location>
    <ligand>
        <name>S-adenosyl-L-methionine</name>
        <dbReference type="ChEBI" id="CHEBI:59789"/>
    </ligand>
</feature>
<dbReference type="PANTHER" id="PTHR23417:SF14">
    <property type="entry name" value="PENTACOTRIPEPTIDE-REPEAT REGION OF PRORP DOMAIN-CONTAINING PROTEIN"/>
    <property type="match status" value="1"/>
</dbReference>
<dbReference type="Pfam" id="PF02390">
    <property type="entry name" value="Methyltransf_4"/>
    <property type="match status" value="1"/>
</dbReference>
<dbReference type="EMBL" id="BAAAPU010000009">
    <property type="protein sequence ID" value="GAA1988246.1"/>
    <property type="molecule type" value="Genomic_DNA"/>
</dbReference>
<keyword evidence="3 7" id="KW-0489">Methyltransferase</keyword>
<keyword evidence="4 7" id="KW-0808">Transferase</keyword>
<evidence type="ECO:0000313" key="10">
    <source>
        <dbReference type="Proteomes" id="UP001500013"/>
    </source>
</evidence>
<dbReference type="CDD" id="cd02440">
    <property type="entry name" value="AdoMet_MTases"/>
    <property type="match status" value="1"/>
</dbReference>
<accession>A0ABP5DYE8</accession>
<dbReference type="Gene3D" id="3.40.50.150">
    <property type="entry name" value="Vaccinia Virus protein VP39"/>
    <property type="match status" value="1"/>
</dbReference>
<dbReference type="HAMAP" id="MF_01057">
    <property type="entry name" value="tRNA_methyltr_TrmB"/>
    <property type="match status" value="1"/>
</dbReference>
<keyword evidence="6 7" id="KW-0819">tRNA processing</keyword>
<dbReference type="EC" id="2.1.1.33" evidence="7"/>
<feature type="binding site" evidence="7">
    <location>
        <position position="162"/>
    </location>
    <ligand>
        <name>substrate</name>
    </ligand>
</feature>
<dbReference type="PROSITE" id="PS51625">
    <property type="entry name" value="SAM_MT_TRMB"/>
    <property type="match status" value="1"/>
</dbReference>
<evidence type="ECO:0000256" key="7">
    <source>
        <dbReference type="HAMAP-Rule" id="MF_01057"/>
    </source>
</evidence>
<keyword evidence="10" id="KW-1185">Reference proteome</keyword>
<comment type="function">
    <text evidence="2 7">Catalyzes the formation of N(7)-methylguanine at position 46 (m7G46) in tRNA.</text>
</comment>
<comment type="caution">
    <text evidence="9">The sequence shown here is derived from an EMBL/GenBank/DDBJ whole genome shotgun (WGS) entry which is preliminary data.</text>
</comment>
<dbReference type="Proteomes" id="UP001500013">
    <property type="component" value="Unassembled WGS sequence"/>
</dbReference>
<evidence type="ECO:0000256" key="2">
    <source>
        <dbReference type="ARBA" id="ARBA00003015"/>
    </source>
</evidence>
<evidence type="ECO:0000256" key="1">
    <source>
        <dbReference type="ARBA" id="ARBA00000142"/>
    </source>
</evidence>
<proteinExistence type="inferred from homology"/>
<dbReference type="PANTHER" id="PTHR23417">
    <property type="entry name" value="3-DEOXY-D-MANNO-OCTULOSONIC-ACID TRANSFERASE/TRNA GUANINE-N 7 - -METHYLTRANSFERASE"/>
    <property type="match status" value="1"/>
</dbReference>
<dbReference type="NCBIfam" id="TIGR00091">
    <property type="entry name" value="tRNA (guanosine(46)-N7)-methyltransferase TrmB"/>
    <property type="match status" value="1"/>
</dbReference>
<comment type="catalytic activity">
    <reaction evidence="1 7">
        <text>guanosine(46) in tRNA + S-adenosyl-L-methionine = N(7)-methylguanosine(46) in tRNA + S-adenosyl-L-homocysteine</text>
        <dbReference type="Rhea" id="RHEA:42708"/>
        <dbReference type="Rhea" id="RHEA-COMP:10188"/>
        <dbReference type="Rhea" id="RHEA-COMP:10189"/>
        <dbReference type="ChEBI" id="CHEBI:57856"/>
        <dbReference type="ChEBI" id="CHEBI:59789"/>
        <dbReference type="ChEBI" id="CHEBI:74269"/>
        <dbReference type="ChEBI" id="CHEBI:74480"/>
        <dbReference type="EC" id="2.1.1.33"/>
    </reaction>
</comment>
<dbReference type="RefSeq" id="WP_344064806.1">
    <property type="nucleotide sequence ID" value="NZ_BAAAPU010000009.1"/>
</dbReference>
<dbReference type="InterPro" id="IPR029063">
    <property type="entry name" value="SAM-dependent_MTases_sf"/>
</dbReference>
<sequence length="256" mass="28195">MSDQPNPADSAAVPTRTADRRQHVVPDLPPGVTPARVRSFVRRGRLSSLTKDRVERLAPSRALPEGRFDAAATFGRSAPVVLEIGCGHGHAAIAYAAAFPERDVVAMDVHTPGVARMLANADEAGVPNLRVEIGDAVLFLEERVDDATFDAVHLFFPDPWRKKKHTKRRFVSPSNLDLLARVLKPGGHVLVATDQDFYADHVLEEVAAHRRFEAHRVERPQWRPRNGFEAKGIAAGRTINELRLDLLPRVDPAAAD</sequence>
<feature type="binding site" evidence="7">
    <location>
        <position position="108"/>
    </location>
    <ligand>
        <name>S-adenosyl-L-methionine</name>
        <dbReference type="ChEBI" id="CHEBI:59789"/>
    </ligand>
</feature>
<reference evidence="10" key="1">
    <citation type="journal article" date="2019" name="Int. J. Syst. Evol. Microbiol.">
        <title>The Global Catalogue of Microorganisms (GCM) 10K type strain sequencing project: providing services to taxonomists for standard genome sequencing and annotation.</title>
        <authorList>
            <consortium name="The Broad Institute Genomics Platform"/>
            <consortium name="The Broad Institute Genome Sequencing Center for Infectious Disease"/>
            <person name="Wu L."/>
            <person name="Ma J."/>
        </authorList>
    </citation>
    <scope>NUCLEOTIDE SEQUENCE [LARGE SCALE GENOMIC DNA]</scope>
    <source>
        <strain evidence="10">JCM 15628</strain>
    </source>
</reference>
<comment type="similarity">
    <text evidence="7">Belongs to the class I-like SAM-binding methyltransferase superfamily. TrmB family.</text>
</comment>
<evidence type="ECO:0000256" key="8">
    <source>
        <dbReference type="SAM" id="MobiDB-lite"/>
    </source>
</evidence>